<protein>
    <recommendedName>
        <fullName evidence="4">30S ribosomal protein S20</fullName>
    </recommendedName>
</protein>
<comment type="caution">
    <text evidence="2">The sequence shown here is derived from an EMBL/GenBank/DDBJ whole genome shotgun (WGS) entry which is preliminary data.</text>
</comment>
<keyword evidence="3" id="KW-1185">Reference proteome</keyword>
<feature type="region of interest" description="Disordered" evidence="1">
    <location>
        <begin position="1"/>
        <end position="24"/>
    </location>
</feature>
<accession>A0ABS1DA23</accession>
<organism evidence="2 3">
    <name type="scientific">Rhodovibrio sodomensis</name>
    <dbReference type="NCBI Taxonomy" id="1088"/>
    <lineage>
        <taxon>Bacteria</taxon>
        <taxon>Pseudomonadati</taxon>
        <taxon>Pseudomonadota</taxon>
        <taxon>Alphaproteobacteria</taxon>
        <taxon>Rhodospirillales</taxon>
        <taxon>Rhodovibrionaceae</taxon>
        <taxon>Rhodovibrio</taxon>
    </lineage>
</organism>
<dbReference type="Proteomes" id="UP001296873">
    <property type="component" value="Unassembled WGS sequence"/>
</dbReference>
<evidence type="ECO:0000256" key="1">
    <source>
        <dbReference type="SAM" id="MobiDB-lite"/>
    </source>
</evidence>
<reference evidence="2 3" key="1">
    <citation type="journal article" date="2020" name="Microorganisms">
        <title>Osmotic Adaptation and Compatible Solute Biosynthesis of Phototrophic Bacteria as Revealed from Genome Analyses.</title>
        <authorList>
            <person name="Imhoff J.F."/>
            <person name="Rahn T."/>
            <person name="Kunzel S."/>
            <person name="Keller A."/>
            <person name="Neulinger S.C."/>
        </authorList>
    </citation>
    <scope>NUCLEOTIDE SEQUENCE [LARGE SCALE GENOMIC DNA]</scope>
    <source>
        <strain evidence="2 3">DSM 9895</strain>
    </source>
</reference>
<evidence type="ECO:0000313" key="2">
    <source>
        <dbReference type="EMBL" id="MBK1666962.1"/>
    </source>
</evidence>
<proteinExistence type="predicted"/>
<gene>
    <name evidence="2" type="ORF">CKO28_02750</name>
</gene>
<name>A0ABS1DA23_9PROT</name>
<sequence>MSRSVLTNRETITGLSQEEAPMAKKKSKAKAKAVLEVESPVVRNHAASSLADARFRKQVVADKKKYRPANRKADKAKLKQLAAAA</sequence>
<evidence type="ECO:0000313" key="3">
    <source>
        <dbReference type="Proteomes" id="UP001296873"/>
    </source>
</evidence>
<feature type="compositionally biased region" description="Polar residues" evidence="1">
    <location>
        <begin position="1"/>
        <end position="16"/>
    </location>
</feature>
<feature type="region of interest" description="Disordered" evidence="1">
    <location>
        <begin position="62"/>
        <end position="85"/>
    </location>
</feature>
<evidence type="ECO:0008006" key="4">
    <source>
        <dbReference type="Google" id="ProtNLM"/>
    </source>
</evidence>
<dbReference type="EMBL" id="NRRL01000003">
    <property type="protein sequence ID" value="MBK1666962.1"/>
    <property type="molecule type" value="Genomic_DNA"/>
</dbReference>